<dbReference type="AlphaFoldDB" id="A0A812T9I2"/>
<protein>
    <recommendedName>
        <fullName evidence="1">SET domain-containing protein</fullName>
    </recommendedName>
</protein>
<organism evidence="2 3">
    <name type="scientific">Symbiodinium pilosum</name>
    <name type="common">Dinoflagellate</name>
    <dbReference type="NCBI Taxonomy" id="2952"/>
    <lineage>
        <taxon>Eukaryota</taxon>
        <taxon>Sar</taxon>
        <taxon>Alveolata</taxon>
        <taxon>Dinophyceae</taxon>
        <taxon>Suessiales</taxon>
        <taxon>Symbiodiniaceae</taxon>
        <taxon>Symbiodinium</taxon>
    </lineage>
</organism>
<dbReference type="Proteomes" id="UP000649617">
    <property type="component" value="Unassembled WGS sequence"/>
</dbReference>
<dbReference type="PROSITE" id="PS50280">
    <property type="entry name" value="SET"/>
    <property type="match status" value="1"/>
</dbReference>
<dbReference type="GO" id="GO:0005634">
    <property type="term" value="C:nucleus"/>
    <property type="evidence" value="ECO:0007669"/>
    <property type="project" value="TreeGrafter"/>
</dbReference>
<dbReference type="InterPro" id="IPR050869">
    <property type="entry name" value="H3K4_H4K5_MeTrfase"/>
</dbReference>
<dbReference type="Pfam" id="PF00856">
    <property type="entry name" value="SET"/>
    <property type="match status" value="1"/>
</dbReference>
<proteinExistence type="predicted"/>
<evidence type="ECO:0000259" key="1">
    <source>
        <dbReference type="PROSITE" id="PS50280"/>
    </source>
</evidence>
<gene>
    <name evidence="2" type="ORF">SPIL2461_LOCUS13492</name>
</gene>
<dbReference type="Gene3D" id="2.170.270.10">
    <property type="entry name" value="SET domain"/>
    <property type="match status" value="1"/>
</dbReference>
<dbReference type="EMBL" id="CAJNIZ010029535">
    <property type="protein sequence ID" value="CAE7516694.1"/>
    <property type="molecule type" value="Genomic_DNA"/>
</dbReference>
<dbReference type="InterPro" id="IPR046341">
    <property type="entry name" value="SET_dom_sf"/>
</dbReference>
<sequence>MPWWKVKRASLENSSMVGIAEMAQDGRGRRLVAAQDILKGTEIFMESPVLWVAQEAGMEEVAAQLQDLTPAVQDSLLQLCQSSSLPPEELAIIEELASGNDQLFALLRVYLINSIGTPDGGSAIYLKASRANHSCRPNAAFQFDKERQLRLVTLRPVPSGEEVLVSYLPEGQKWGFRCRCCRCQTPDDVRPFVEEAV</sequence>
<dbReference type="PANTHER" id="PTHR12197">
    <property type="entry name" value="HISTONE-LYSINE N-METHYLTRANSFERASE SMYD"/>
    <property type="match status" value="1"/>
</dbReference>
<name>A0A812T9I2_SYMPI</name>
<dbReference type="SUPFAM" id="SSF82199">
    <property type="entry name" value="SET domain"/>
    <property type="match status" value="1"/>
</dbReference>
<dbReference type="InterPro" id="IPR001214">
    <property type="entry name" value="SET_dom"/>
</dbReference>
<feature type="domain" description="SET" evidence="1">
    <location>
        <begin position="2"/>
        <end position="168"/>
    </location>
</feature>
<evidence type="ECO:0000313" key="2">
    <source>
        <dbReference type="EMBL" id="CAE7516694.1"/>
    </source>
</evidence>
<accession>A0A812T9I2</accession>
<evidence type="ECO:0000313" key="3">
    <source>
        <dbReference type="Proteomes" id="UP000649617"/>
    </source>
</evidence>
<dbReference type="OrthoDB" id="265717at2759"/>
<dbReference type="CDD" id="cd20071">
    <property type="entry name" value="SET_SMYD"/>
    <property type="match status" value="1"/>
</dbReference>
<dbReference type="SMART" id="SM00317">
    <property type="entry name" value="SET"/>
    <property type="match status" value="1"/>
</dbReference>
<keyword evidence="3" id="KW-1185">Reference proteome</keyword>
<dbReference type="PANTHER" id="PTHR12197:SF251">
    <property type="entry name" value="EG:BACR7C10.4 PROTEIN"/>
    <property type="match status" value="1"/>
</dbReference>
<reference evidence="2" key="1">
    <citation type="submission" date="2021-02" db="EMBL/GenBank/DDBJ databases">
        <authorList>
            <person name="Dougan E. K."/>
            <person name="Rhodes N."/>
            <person name="Thang M."/>
            <person name="Chan C."/>
        </authorList>
    </citation>
    <scope>NUCLEOTIDE SEQUENCE</scope>
</reference>
<comment type="caution">
    <text evidence="2">The sequence shown here is derived from an EMBL/GenBank/DDBJ whole genome shotgun (WGS) entry which is preliminary data.</text>
</comment>